<comment type="caution">
    <text evidence="3">The sequence shown here is derived from an EMBL/GenBank/DDBJ whole genome shotgun (WGS) entry which is preliminary data.</text>
</comment>
<dbReference type="EMBL" id="CAJNNW010030961">
    <property type="protein sequence ID" value="CAE8705365.1"/>
    <property type="molecule type" value="Genomic_DNA"/>
</dbReference>
<dbReference type="InterPro" id="IPR046341">
    <property type="entry name" value="SET_dom_sf"/>
</dbReference>
<evidence type="ECO:0000313" key="5">
    <source>
        <dbReference type="Proteomes" id="UP000654075"/>
    </source>
</evidence>
<dbReference type="PANTHER" id="PTHR47332">
    <property type="entry name" value="SET DOMAIN-CONTAINING PROTEIN 5"/>
    <property type="match status" value="1"/>
</dbReference>
<feature type="region of interest" description="Disordered" evidence="1">
    <location>
        <begin position="282"/>
        <end position="328"/>
    </location>
</feature>
<dbReference type="Proteomes" id="UP000626109">
    <property type="component" value="Unassembled WGS sequence"/>
</dbReference>
<dbReference type="Gene3D" id="2.170.270.10">
    <property type="entry name" value="SET domain"/>
    <property type="match status" value="1"/>
</dbReference>
<dbReference type="CDD" id="cd20071">
    <property type="entry name" value="SET_SMYD"/>
    <property type="match status" value="1"/>
</dbReference>
<dbReference type="InterPro" id="IPR001214">
    <property type="entry name" value="SET_dom"/>
</dbReference>
<dbReference type="Proteomes" id="UP000654075">
    <property type="component" value="Unassembled WGS sequence"/>
</dbReference>
<dbReference type="OrthoDB" id="265717at2759"/>
<protein>
    <recommendedName>
        <fullName evidence="2">SET domain-containing protein</fullName>
    </recommendedName>
</protein>
<evidence type="ECO:0000313" key="3">
    <source>
        <dbReference type="EMBL" id="CAE8597233.1"/>
    </source>
</evidence>
<evidence type="ECO:0000313" key="4">
    <source>
        <dbReference type="EMBL" id="CAE8705365.1"/>
    </source>
</evidence>
<evidence type="ECO:0000259" key="2">
    <source>
        <dbReference type="PROSITE" id="PS50280"/>
    </source>
</evidence>
<dbReference type="InterPro" id="IPR011990">
    <property type="entry name" value="TPR-like_helical_dom_sf"/>
</dbReference>
<dbReference type="EMBL" id="CAJNNV010009316">
    <property type="protein sequence ID" value="CAE8597233.1"/>
    <property type="molecule type" value="Genomic_DNA"/>
</dbReference>
<proteinExistence type="predicted"/>
<gene>
    <name evidence="3" type="ORF">PGLA1383_LOCUS15686</name>
    <name evidence="4" type="ORF">PGLA2088_LOCUS33649</name>
</gene>
<name>A0A813E9R8_POLGL</name>
<dbReference type="Pfam" id="PF00856">
    <property type="entry name" value="SET"/>
    <property type="match status" value="1"/>
</dbReference>
<dbReference type="SMART" id="SM00317">
    <property type="entry name" value="SET"/>
    <property type="match status" value="1"/>
</dbReference>
<dbReference type="PROSITE" id="PS50280">
    <property type="entry name" value="SET"/>
    <property type="match status" value="1"/>
</dbReference>
<evidence type="ECO:0000256" key="1">
    <source>
        <dbReference type="SAM" id="MobiDB-lite"/>
    </source>
</evidence>
<dbReference type="InterPro" id="IPR001005">
    <property type="entry name" value="SANT/Myb"/>
</dbReference>
<accession>A0A813E9R8</accession>
<dbReference type="PANTHER" id="PTHR47332:SF2">
    <property type="entry name" value="SET-6"/>
    <property type="match status" value="1"/>
</dbReference>
<reference evidence="3" key="1">
    <citation type="submission" date="2021-02" db="EMBL/GenBank/DDBJ databases">
        <authorList>
            <person name="Dougan E. K."/>
            <person name="Rhodes N."/>
            <person name="Thang M."/>
            <person name="Chan C."/>
        </authorList>
    </citation>
    <scope>NUCLEOTIDE SEQUENCE</scope>
</reference>
<dbReference type="InterPro" id="IPR053185">
    <property type="entry name" value="SET_domain_protein"/>
</dbReference>
<keyword evidence="5" id="KW-1185">Reference proteome</keyword>
<sequence length="328" mass="35783">MSDDVSTLSRFLNSKARTSEEIDEVLVCLVKKHAASEEKWTEVAAELAAYVEEPKTKQWCKNRAKKDAVKNQLEVAQEGSLKVDCPDRASASTQGCWRSKLGSFEIVSIDGKGLGVQATRDLKAGDLISEDVPALSWSKELDMELLFAGSDESGIPLALKRQWAGLSEDVKCQIMELHDCHGKSKKSLRGIMSTNGVTQGANSSSSVLCPVFSRFNHSCSPNCQHAWDDKAGMERVFACTDIGAGEELSTSYIEMRQDRKSRQHELSMKYKFDCACTACSAPDASSDRRRNKMQNLDAKICPGGRCEPKSGGESSARTSGALRSGGHT</sequence>
<feature type="domain" description="SET" evidence="2">
    <location>
        <begin position="102"/>
        <end position="253"/>
    </location>
</feature>
<organism evidence="3 5">
    <name type="scientific">Polarella glacialis</name>
    <name type="common">Dinoflagellate</name>
    <dbReference type="NCBI Taxonomy" id="89957"/>
    <lineage>
        <taxon>Eukaryota</taxon>
        <taxon>Sar</taxon>
        <taxon>Alveolata</taxon>
        <taxon>Dinophyceae</taxon>
        <taxon>Suessiales</taxon>
        <taxon>Suessiaceae</taxon>
        <taxon>Polarella</taxon>
    </lineage>
</organism>
<dbReference type="AlphaFoldDB" id="A0A813E9R8"/>
<dbReference type="Gene3D" id="1.25.40.10">
    <property type="entry name" value="Tetratricopeptide repeat domain"/>
    <property type="match status" value="1"/>
</dbReference>
<dbReference type="SUPFAM" id="SSF82199">
    <property type="entry name" value="SET domain"/>
    <property type="match status" value="1"/>
</dbReference>
<dbReference type="CDD" id="cd00167">
    <property type="entry name" value="SANT"/>
    <property type="match status" value="1"/>
</dbReference>